<evidence type="ECO:0000259" key="1">
    <source>
        <dbReference type="PROSITE" id="PS51085"/>
    </source>
</evidence>
<dbReference type="InterPro" id="IPR052911">
    <property type="entry name" value="Corrinoid_activation_enz"/>
</dbReference>
<name>A0A8D4VM51_9GAMM</name>
<dbReference type="AlphaFoldDB" id="A0A8D4VM51"/>
<accession>A0A8D4VM51</accession>
<dbReference type="InterPro" id="IPR041414">
    <property type="entry name" value="Raco-like_middle"/>
</dbReference>
<dbReference type="Proteomes" id="UP000824988">
    <property type="component" value="Chromosome"/>
</dbReference>
<dbReference type="InterPro" id="IPR027980">
    <property type="entry name" value="RACo_C"/>
</dbReference>
<dbReference type="PANTHER" id="PTHR42895">
    <property type="entry name" value="IRON-SULFUR CLUSTER-BINDING PROTEIN-RELATED"/>
    <property type="match status" value="1"/>
</dbReference>
<dbReference type="GO" id="GO:0051536">
    <property type="term" value="F:iron-sulfur cluster binding"/>
    <property type="evidence" value="ECO:0007669"/>
    <property type="project" value="InterPro"/>
</dbReference>
<gene>
    <name evidence="2" type="ORF">MoryE10_12940</name>
</gene>
<feature type="domain" description="2Fe-2S ferredoxin-type" evidence="1">
    <location>
        <begin position="1"/>
        <end position="82"/>
    </location>
</feature>
<evidence type="ECO:0000313" key="3">
    <source>
        <dbReference type="Proteomes" id="UP000824988"/>
    </source>
</evidence>
<dbReference type="Pfam" id="PF17651">
    <property type="entry name" value="Raco_middle"/>
    <property type="match status" value="1"/>
</dbReference>
<dbReference type="InterPro" id="IPR001041">
    <property type="entry name" value="2Fe-2S_ferredoxin-type"/>
</dbReference>
<dbReference type="PROSITE" id="PS51085">
    <property type="entry name" value="2FE2S_FER_2"/>
    <property type="match status" value="1"/>
</dbReference>
<evidence type="ECO:0000313" key="2">
    <source>
        <dbReference type="EMBL" id="BBL70688.1"/>
    </source>
</evidence>
<reference evidence="2" key="1">
    <citation type="submission" date="2019-06" db="EMBL/GenBank/DDBJ databases">
        <title>Complete genome sequence of Methylogaea oryzae strain JCM16910.</title>
        <authorList>
            <person name="Asakawa S."/>
        </authorList>
    </citation>
    <scope>NUCLEOTIDE SEQUENCE</scope>
    <source>
        <strain evidence="2">E10</strain>
    </source>
</reference>
<dbReference type="Pfam" id="PF00111">
    <property type="entry name" value="Fer2"/>
    <property type="match status" value="1"/>
</dbReference>
<keyword evidence="3" id="KW-1185">Reference proteome</keyword>
<organism evidence="2 3">
    <name type="scientific">Methylogaea oryzae</name>
    <dbReference type="NCBI Taxonomy" id="1295382"/>
    <lineage>
        <taxon>Bacteria</taxon>
        <taxon>Pseudomonadati</taxon>
        <taxon>Pseudomonadota</taxon>
        <taxon>Gammaproteobacteria</taxon>
        <taxon>Methylococcales</taxon>
        <taxon>Methylococcaceae</taxon>
        <taxon>Methylogaea</taxon>
    </lineage>
</organism>
<protein>
    <recommendedName>
        <fullName evidence="1">2Fe-2S ferredoxin-type domain-containing protein</fullName>
    </recommendedName>
</protein>
<sequence length="515" mass="53727">MPAHAGQTLKDALNAGDVELAPNCGGGGACGECALRVLSGAVTPTTDAERLRLSEERRALGWRLACQARLLGDVDILLSDRRPAAGWDDIPAAELEAAPSFDAPGPLHPDAVAVDLGSTHIRLSVWRRGTRQRLAACCGRNPQTAIGTDVLSRLAAAAADPASAHRLAAMAVDAIGDALRQLACEHFAGEPIAADRLVIVGNTAMLALLTEGEAGKLLDPLEWQHRLQCRATDLPAWRRVWRLPETAEIQVVQPLGGFVGSDLLADVAATGLAGGGEAALLVDVGTNTELALWDGSRLWVTATPGGPAFEGVGISCGMSAEAGALYRLRRDGEDGALRGEVLGGGPALGLCGSGLVDAVAVLRQGGVLHPSGRFIGDAGDGGYPLADGIALQKRDVDALQRAKAAVAAAAECLLLRAGLKWRDVRRLCLCGAFGRHLHVPHAQAIGLLPGIAAERIELHANAALTGCELALLAPQGPALLEHLRERSVLLNLSLVPEFEDRFIENLRLRPLALDA</sequence>
<dbReference type="KEGG" id="moz:MoryE10_12940"/>
<dbReference type="Pfam" id="PF14574">
    <property type="entry name" value="RACo_C_ter"/>
    <property type="match status" value="1"/>
</dbReference>
<dbReference type="PANTHER" id="PTHR42895:SF2">
    <property type="entry name" value="IRON-SULFUR CLUSTER PROTEIN"/>
    <property type="match status" value="1"/>
</dbReference>
<proteinExistence type="predicted"/>
<dbReference type="EMBL" id="AP019782">
    <property type="protein sequence ID" value="BBL70688.1"/>
    <property type="molecule type" value="Genomic_DNA"/>
</dbReference>